<dbReference type="CDD" id="cd22851">
    <property type="entry name" value="SMN_N"/>
    <property type="match status" value="1"/>
</dbReference>
<feature type="compositionally biased region" description="Low complexity" evidence="6">
    <location>
        <begin position="112"/>
        <end position="129"/>
    </location>
</feature>
<evidence type="ECO:0000256" key="6">
    <source>
        <dbReference type="SAM" id="MobiDB-lite"/>
    </source>
</evidence>
<dbReference type="CDD" id="cd22852">
    <property type="entry name" value="SMN_C"/>
    <property type="match status" value="1"/>
</dbReference>
<name>A0A9W8ZHN9_9PLEO</name>
<evidence type="ECO:0000313" key="8">
    <source>
        <dbReference type="Proteomes" id="UP001140510"/>
    </source>
</evidence>
<proteinExistence type="inferred from homology"/>
<keyword evidence="3" id="KW-0507">mRNA processing</keyword>
<feature type="compositionally biased region" description="Acidic residues" evidence="6">
    <location>
        <begin position="62"/>
        <end position="72"/>
    </location>
</feature>
<evidence type="ECO:0000256" key="1">
    <source>
        <dbReference type="ARBA" id="ARBA00004123"/>
    </source>
</evidence>
<keyword evidence="4" id="KW-0508">mRNA splicing</keyword>
<feature type="compositionally biased region" description="Polar residues" evidence="6">
    <location>
        <begin position="102"/>
        <end position="111"/>
    </location>
</feature>
<dbReference type="AlphaFoldDB" id="A0A9W8ZHN9"/>
<evidence type="ECO:0000256" key="5">
    <source>
        <dbReference type="ARBA" id="ARBA00023242"/>
    </source>
</evidence>
<dbReference type="PANTHER" id="PTHR39267">
    <property type="entry name" value="SURVIVAL MOTOR NEURON-LIKE PROTEIN 1"/>
    <property type="match status" value="1"/>
</dbReference>
<evidence type="ECO:0008006" key="9">
    <source>
        <dbReference type="Google" id="ProtNLM"/>
    </source>
</evidence>
<dbReference type="OrthoDB" id="197400at2759"/>
<evidence type="ECO:0000256" key="2">
    <source>
        <dbReference type="ARBA" id="ARBA00005371"/>
    </source>
</evidence>
<reference evidence="7" key="1">
    <citation type="submission" date="2022-10" db="EMBL/GenBank/DDBJ databases">
        <title>Tapping the CABI collections for fungal endophytes: first genome assemblies for Collariella, Neodidymelliopsis, Ascochyta clinopodiicola, Didymella pomorum, Didymosphaeria variabile, Neocosmospora piperis and Neocucurbitaria cava.</title>
        <authorList>
            <person name="Hill R."/>
        </authorList>
    </citation>
    <scope>NUCLEOTIDE SEQUENCE</scope>
    <source>
        <strain evidence="7">IMI 355091</strain>
    </source>
</reference>
<organism evidence="7 8">
    <name type="scientific">Didymella pomorum</name>
    <dbReference type="NCBI Taxonomy" id="749634"/>
    <lineage>
        <taxon>Eukaryota</taxon>
        <taxon>Fungi</taxon>
        <taxon>Dikarya</taxon>
        <taxon>Ascomycota</taxon>
        <taxon>Pezizomycotina</taxon>
        <taxon>Dothideomycetes</taxon>
        <taxon>Pleosporomycetidae</taxon>
        <taxon>Pleosporales</taxon>
        <taxon>Pleosporineae</taxon>
        <taxon>Didymellaceae</taxon>
        <taxon>Didymella</taxon>
    </lineage>
</organism>
<comment type="subcellular location">
    <subcellularLocation>
        <location evidence="1">Nucleus</location>
    </subcellularLocation>
</comment>
<dbReference type="EMBL" id="JAPEVA010000030">
    <property type="protein sequence ID" value="KAJ4405961.1"/>
    <property type="molecule type" value="Genomic_DNA"/>
</dbReference>
<comment type="caution">
    <text evidence="7">The sequence shown here is derived from an EMBL/GenBank/DDBJ whole genome shotgun (WGS) entry which is preliminary data.</text>
</comment>
<comment type="similarity">
    <text evidence="2">Belongs to the SMN family.</text>
</comment>
<evidence type="ECO:0000256" key="3">
    <source>
        <dbReference type="ARBA" id="ARBA00022664"/>
    </source>
</evidence>
<sequence length="177" mass="19363">MAGIDISDKNAWDDSFLQDSWNAAVAEYEKYHSIAKSGKRLEDVLTKEELRELQADYGDLIGDAEDEDEGEIVEANGNSDQMDTEDSMQETDDIGRDIQAEPQPQETAASEAQNQSQPASAGAAAPPDSTFAAMPQALLATVQDENLKNIMMSWYYAGYYTGLHAGQQLPKNAPPQQ</sequence>
<feature type="compositionally biased region" description="Acidic residues" evidence="6">
    <location>
        <begin position="82"/>
        <end position="92"/>
    </location>
</feature>
<dbReference type="GO" id="GO:0006397">
    <property type="term" value="P:mRNA processing"/>
    <property type="evidence" value="ECO:0007669"/>
    <property type="project" value="UniProtKB-KW"/>
</dbReference>
<feature type="region of interest" description="Disordered" evidence="6">
    <location>
        <begin position="56"/>
        <end position="129"/>
    </location>
</feature>
<keyword evidence="8" id="KW-1185">Reference proteome</keyword>
<accession>A0A9W8ZHN9</accession>
<dbReference type="GO" id="GO:0005634">
    <property type="term" value="C:nucleus"/>
    <property type="evidence" value="ECO:0007669"/>
    <property type="project" value="UniProtKB-SubCell"/>
</dbReference>
<keyword evidence="5" id="KW-0539">Nucleus</keyword>
<dbReference type="InterPro" id="IPR047313">
    <property type="entry name" value="SMN_C"/>
</dbReference>
<dbReference type="PANTHER" id="PTHR39267:SF1">
    <property type="entry name" value="SURVIVAL MOTOR NEURON PROTEIN"/>
    <property type="match status" value="1"/>
</dbReference>
<dbReference type="InterPro" id="IPR040424">
    <property type="entry name" value="Smn1"/>
</dbReference>
<protein>
    <recommendedName>
        <fullName evidence="9">Survival motor neuron Tudor domain-containing protein</fullName>
    </recommendedName>
</protein>
<dbReference type="GO" id="GO:0008380">
    <property type="term" value="P:RNA splicing"/>
    <property type="evidence" value="ECO:0007669"/>
    <property type="project" value="UniProtKB-KW"/>
</dbReference>
<evidence type="ECO:0000256" key="4">
    <source>
        <dbReference type="ARBA" id="ARBA00023187"/>
    </source>
</evidence>
<dbReference type="Proteomes" id="UP001140510">
    <property type="component" value="Unassembled WGS sequence"/>
</dbReference>
<evidence type="ECO:0000313" key="7">
    <source>
        <dbReference type="EMBL" id="KAJ4405961.1"/>
    </source>
</evidence>
<gene>
    <name evidence="7" type="ORF">N0V91_004845</name>
</gene>